<proteinExistence type="predicted"/>
<gene>
    <name evidence="1" type="ORF">F1189_23405</name>
</gene>
<keyword evidence="2" id="KW-1185">Reference proteome</keyword>
<evidence type="ECO:0000313" key="1">
    <source>
        <dbReference type="EMBL" id="KAA5609574.1"/>
    </source>
</evidence>
<reference evidence="1 2" key="1">
    <citation type="submission" date="2019-09" db="EMBL/GenBank/DDBJ databases">
        <title>Genome sequence of Rhodovastum atsumiense, a diverse member of the Acetobacteraceae family of non-sulfur purple photosynthetic bacteria.</title>
        <authorList>
            <person name="Meyer T."/>
            <person name="Kyndt J."/>
        </authorList>
    </citation>
    <scope>NUCLEOTIDE SEQUENCE [LARGE SCALE GENOMIC DNA]</scope>
    <source>
        <strain evidence="1 2">DSM 21279</strain>
    </source>
</reference>
<dbReference type="OrthoDB" id="7376472at2"/>
<dbReference type="Proteomes" id="UP000325255">
    <property type="component" value="Unassembled WGS sequence"/>
</dbReference>
<dbReference type="EMBL" id="VWPK01000047">
    <property type="protein sequence ID" value="KAA5609574.1"/>
    <property type="molecule type" value="Genomic_DNA"/>
</dbReference>
<dbReference type="RefSeq" id="WP_150043377.1">
    <property type="nucleotide sequence ID" value="NZ_OW485607.1"/>
</dbReference>
<evidence type="ECO:0000313" key="2">
    <source>
        <dbReference type="Proteomes" id="UP000325255"/>
    </source>
</evidence>
<name>A0A5M6IMS4_9PROT</name>
<accession>A0A5M6IMS4</accession>
<sequence length="71" mass="7953">MMTNAACEWVEAGTFESVTAAARRIREIEGISGNLFLQMLIEPDFGTDAEAFAHLEYTGKQALYVIKRRVN</sequence>
<organism evidence="1 2">
    <name type="scientific">Rhodovastum atsumiense</name>
    <dbReference type="NCBI Taxonomy" id="504468"/>
    <lineage>
        <taxon>Bacteria</taxon>
        <taxon>Pseudomonadati</taxon>
        <taxon>Pseudomonadota</taxon>
        <taxon>Alphaproteobacteria</taxon>
        <taxon>Acetobacterales</taxon>
        <taxon>Acetobacteraceae</taxon>
        <taxon>Rhodovastum</taxon>
    </lineage>
</organism>
<protein>
    <submittedName>
        <fullName evidence="1">Uncharacterized protein</fullName>
    </submittedName>
</protein>
<dbReference type="AlphaFoldDB" id="A0A5M6IMS4"/>
<comment type="caution">
    <text evidence="1">The sequence shown here is derived from an EMBL/GenBank/DDBJ whole genome shotgun (WGS) entry which is preliminary data.</text>
</comment>